<sequence>MHRSDLCSSTFTGDLLVETYSAYLTKKQSTRLTISFRVFTYLNLSCCARQLSGEIRKHCPGYGVGTFVVPCSGDIKPNKPKVLVEEPNHPTYTWARWQYPSRRTTINRTVTNELMPHRLSRGAQTDLLRTAGRTPNLIGTYYSQSFKVTGALLVERQTQLYFSTGCLRNTKHGRSSDTYDFWWTLQYTWRNCQMSCEKKDLREVWCIQKAEVLDWNQRIPNAVLRKRFFGESERGSLKEWIQSCKLSWLSCATHAELPYTEKDIDFRAGFRVDT</sequence>
<gene>
    <name evidence="1" type="ORF">CLF_112423</name>
</gene>
<protein>
    <submittedName>
        <fullName evidence="1">Uncharacterized protein</fullName>
    </submittedName>
</protein>
<accession>G7YMH3</accession>
<keyword evidence="2" id="KW-1185">Reference proteome</keyword>
<organism evidence="1 2">
    <name type="scientific">Clonorchis sinensis</name>
    <name type="common">Chinese liver fluke</name>
    <dbReference type="NCBI Taxonomy" id="79923"/>
    <lineage>
        <taxon>Eukaryota</taxon>
        <taxon>Metazoa</taxon>
        <taxon>Spiralia</taxon>
        <taxon>Lophotrochozoa</taxon>
        <taxon>Platyhelminthes</taxon>
        <taxon>Trematoda</taxon>
        <taxon>Digenea</taxon>
        <taxon>Opisthorchiida</taxon>
        <taxon>Opisthorchiata</taxon>
        <taxon>Opisthorchiidae</taxon>
        <taxon>Clonorchis</taxon>
    </lineage>
</organism>
<dbReference type="AlphaFoldDB" id="G7YMH3"/>
<dbReference type="EMBL" id="DF143756">
    <property type="protein sequence ID" value="GAA54154.1"/>
    <property type="molecule type" value="Genomic_DNA"/>
</dbReference>
<evidence type="ECO:0000313" key="1">
    <source>
        <dbReference type="EMBL" id="GAA54154.1"/>
    </source>
</evidence>
<evidence type="ECO:0000313" key="2">
    <source>
        <dbReference type="Proteomes" id="UP000008909"/>
    </source>
</evidence>
<reference key="2">
    <citation type="submission" date="2011-10" db="EMBL/GenBank/DDBJ databases">
        <title>The genome and transcriptome sequence of Clonorchis sinensis provide insights into the carcinogenic liver fluke.</title>
        <authorList>
            <person name="Wang X."/>
            <person name="Huang Y."/>
            <person name="Chen W."/>
            <person name="Liu H."/>
            <person name="Guo L."/>
            <person name="Chen Y."/>
            <person name="Luo F."/>
            <person name="Zhou W."/>
            <person name="Sun J."/>
            <person name="Mao Q."/>
            <person name="Liang P."/>
            <person name="Zhou C."/>
            <person name="Tian Y."/>
            <person name="Men J."/>
            <person name="Lv X."/>
            <person name="Huang L."/>
            <person name="Zhou J."/>
            <person name="Hu Y."/>
            <person name="Li R."/>
            <person name="Zhang F."/>
            <person name="Lei H."/>
            <person name="Li X."/>
            <person name="Hu X."/>
            <person name="Liang C."/>
            <person name="Xu J."/>
            <person name="Wu Z."/>
            <person name="Yu X."/>
        </authorList>
    </citation>
    <scope>NUCLEOTIDE SEQUENCE</scope>
    <source>
        <strain>Henan</strain>
    </source>
</reference>
<name>G7YMH3_CLOSI</name>
<proteinExistence type="predicted"/>
<reference evidence="1" key="1">
    <citation type="journal article" date="2011" name="Genome Biol.">
        <title>The draft genome of the carcinogenic human liver fluke Clonorchis sinensis.</title>
        <authorList>
            <person name="Wang X."/>
            <person name="Chen W."/>
            <person name="Huang Y."/>
            <person name="Sun J."/>
            <person name="Men J."/>
            <person name="Liu H."/>
            <person name="Luo F."/>
            <person name="Guo L."/>
            <person name="Lv X."/>
            <person name="Deng C."/>
            <person name="Zhou C."/>
            <person name="Fan Y."/>
            <person name="Li X."/>
            <person name="Huang L."/>
            <person name="Hu Y."/>
            <person name="Liang C."/>
            <person name="Hu X."/>
            <person name="Xu J."/>
            <person name="Yu X."/>
        </authorList>
    </citation>
    <scope>NUCLEOTIDE SEQUENCE [LARGE SCALE GENOMIC DNA]</scope>
    <source>
        <strain evidence="1">Henan</strain>
    </source>
</reference>
<dbReference type="Proteomes" id="UP000008909">
    <property type="component" value="Unassembled WGS sequence"/>
</dbReference>